<evidence type="ECO:0000256" key="1">
    <source>
        <dbReference type="SAM" id="SignalP"/>
    </source>
</evidence>
<sequence>MRVLLLPAALLALAVTGCAGETRRACTLIAATGGIEVEVAQRLAARADRATLTACWAGSCRTGQVREFVPLSDLPAAPVRVTLRLSGPDLAVAETTRLTPEVTYPNGPGCPPETARARVRMDVTGTLRAG</sequence>
<feature type="chain" id="PRO_5022142398" description="Lipoprotein" evidence="1">
    <location>
        <begin position="20"/>
        <end position="130"/>
    </location>
</feature>
<evidence type="ECO:0000313" key="2">
    <source>
        <dbReference type="EMBL" id="TQJ04312.1"/>
    </source>
</evidence>
<dbReference type="Proteomes" id="UP000320876">
    <property type="component" value="Unassembled WGS sequence"/>
</dbReference>
<reference evidence="2 3" key="1">
    <citation type="submission" date="2019-06" db="EMBL/GenBank/DDBJ databases">
        <title>Sequencing the genomes of 1000 actinobacteria strains.</title>
        <authorList>
            <person name="Klenk H.-P."/>
        </authorList>
    </citation>
    <scope>NUCLEOTIDE SEQUENCE [LARGE SCALE GENOMIC DNA]</scope>
    <source>
        <strain evidence="2 3">DSM 45679</strain>
    </source>
</reference>
<gene>
    <name evidence="2" type="ORF">FB471_4098</name>
</gene>
<accession>A0A542DMJ1</accession>
<evidence type="ECO:0008006" key="4">
    <source>
        <dbReference type="Google" id="ProtNLM"/>
    </source>
</evidence>
<proteinExistence type="predicted"/>
<feature type="signal peptide" evidence="1">
    <location>
        <begin position="1"/>
        <end position="19"/>
    </location>
</feature>
<keyword evidence="1" id="KW-0732">Signal</keyword>
<dbReference type="PROSITE" id="PS51257">
    <property type="entry name" value="PROKAR_LIPOPROTEIN"/>
    <property type="match status" value="1"/>
</dbReference>
<name>A0A542DMJ1_AMYCI</name>
<protein>
    <recommendedName>
        <fullName evidence="4">Lipoprotein</fullName>
    </recommendedName>
</protein>
<organism evidence="2 3">
    <name type="scientific">Amycolatopsis cihanbeyliensis</name>
    <dbReference type="NCBI Taxonomy" id="1128664"/>
    <lineage>
        <taxon>Bacteria</taxon>
        <taxon>Bacillati</taxon>
        <taxon>Actinomycetota</taxon>
        <taxon>Actinomycetes</taxon>
        <taxon>Pseudonocardiales</taxon>
        <taxon>Pseudonocardiaceae</taxon>
        <taxon>Amycolatopsis</taxon>
    </lineage>
</organism>
<keyword evidence="3" id="KW-1185">Reference proteome</keyword>
<comment type="caution">
    <text evidence="2">The sequence shown here is derived from an EMBL/GenBank/DDBJ whole genome shotgun (WGS) entry which is preliminary data.</text>
</comment>
<dbReference type="AlphaFoldDB" id="A0A542DMJ1"/>
<evidence type="ECO:0000313" key="3">
    <source>
        <dbReference type="Proteomes" id="UP000320876"/>
    </source>
</evidence>
<dbReference type="EMBL" id="VFML01000001">
    <property type="protein sequence ID" value="TQJ04312.1"/>
    <property type="molecule type" value="Genomic_DNA"/>
</dbReference>